<reference evidence="2" key="1">
    <citation type="submission" date="2022-10" db="EMBL/GenBank/DDBJ databases">
        <title>Puccinia triticina Genome sequencing and assembly.</title>
        <authorList>
            <person name="Li C."/>
        </authorList>
    </citation>
    <scope>NUCLEOTIDE SEQUENCE</scope>
    <source>
        <strain evidence="2">Pt15</strain>
    </source>
</reference>
<evidence type="ECO:0000313" key="3">
    <source>
        <dbReference type="Proteomes" id="UP001164743"/>
    </source>
</evidence>
<dbReference type="EMBL" id="CP110422">
    <property type="protein sequence ID" value="WAQ82053.1"/>
    <property type="molecule type" value="Genomic_DNA"/>
</dbReference>
<feature type="compositionally biased region" description="Polar residues" evidence="1">
    <location>
        <begin position="25"/>
        <end position="46"/>
    </location>
</feature>
<feature type="compositionally biased region" description="Low complexity" evidence="1">
    <location>
        <begin position="47"/>
        <end position="60"/>
    </location>
</feature>
<evidence type="ECO:0000256" key="1">
    <source>
        <dbReference type="SAM" id="MobiDB-lite"/>
    </source>
</evidence>
<keyword evidence="3" id="KW-1185">Reference proteome</keyword>
<dbReference type="RefSeq" id="XP_053017608.1">
    <property type="nucleotide sequence ID" value="XM_053166380.1"/>
</dbReference>
<accession>A0ABY7CAW9</accession>
<proteinExistence type="predicted"/>
<protein>
    <submittedName>
        <fullName evidence="2">Uncharacterized protein</fullName>
    </submittedName>
</protein>
<gene>
    <name evidence="2" type="ORF">PtA15_2A366</name>
</gene>
<feature type="compositionally biased region" description="Polar residues" evidence="1">
    <location>
        <begin position="1"/>
        <end position="13"/>
    </location>
</feature>
<evidence type="ECO:0000313" key="2">
    <source>
        <dbReference type="EMBL" id="WAQ82053.1"/>
    </source>
</evidence>
<dbReference type="GeneID" id="77807275"/>
<feature type="region of interest" description="Disordered" evidence="1">
    <location>
        <begin position="1"/>
        <end position="66"/>
    </location>
</feature>
<organism evidence="2 3">
    <name type="scientific">Puccinia triticina</name>
    <dbReference type="NCBI Taxonomy" id="208348"/>
    <lineage>
        <taxon>Eukaryota</taxon>
        <taxon>Fungi</taxon>
        <taxon>Dikarya</taxon>
        <taxon>Basidiomycota</taxon>
        <taxon>Pucciniomycotina</taxon>
        <taxon>Pucciniomycetes</taxon>
        <taxon>Pucciniales</taxon>
        <taxon>Pucciniaceae</taxon>
        <taxon>Puccinia</taxon>
    </lineage>
</organism>
<name>A0ABY7CAW9_9BASI</name>
<dbReference type="Proteomes" id="UP001164743">
    <property type="component" value="Chromosome 2A"/>
</dbReference>
<sequence>MACQLKQPSQNIHQPIRKPPKKDNLVSTPTQTTKKANSPDNTPVVHSSTSGTQLSSTQNTFQDHRQ</sequence>